<dbReference type="Proteomes" id="UP000091820">
    <property type="component" value="Unassembled WGS sequence"/>
</dbReference>
<dbReference type="GO" id="GO:0006511">
    <property type="term" value="P:ubiquitin-dependent protein catabolic process"/>
    <property type="evidence" value="ECO:0007669"/>
    <property type="project" value="TreeGrafter"/>
</dbReference>
<feature type="compositionally biased region" description="Basic residues" evidence="13">
    <location>
        <begin position="852"/>
        <end position="861"/>
    </location>
</feature>
<dbReference type="AlphaFoldDB" id="A0A1A9W292"/>
<feature type="compositionally biased region" description="Polar residues" evidence="13">
    <location>
        <begin position="392"/>
        <end position="416"/>
    </location>
</feature>
<feature type="compositionally biased region" description="Acidic residues" evidence="13">
    <location>
        <begin position="318"/>
        <end position="327"/>
    </location>
</feature>
<evidence type="ECO:0000256" key="4">
    <source>
        <dbReference type="ARBA" id="ARBA00022679"/>
    </source>
</evidence>
<dbReference type="SMART" id="SM00184">
    <property type="entry name" value="RING"/>
    <property type="match status" value="1"/>
</dbReference>
<keyword evidence="8" id="KW-0833">Ubl conjugation pathway</keyword>
<evidence type="ECO:0000256" key="11">
    <source>
        <dbReference type="ARBA" id="ARBA00023136"/>
    </source>
</evidence>
<feature type="compositionally biased region" description="Polar residues" evidence="13">
    <location>
        <begin position="47"/>
        <end position="61"/>
    </location>
</feature>
<dbReference type="Gene3D" id="3.30.40.10">
    <property type="entry name" value="Zinc/RING finger domain, C3HC4 (zinc finger)"/>
    <property type="match status" value="1"/>
</dbReference>
<feature type="region of interest" description="Disordered" evidence="13">
    <location>
        <begin position="607"/>
        <end position="632"/>
    </location>
</feature>
<keyword evidence="10" id="KW-1133">Transmembrane helix</keyword>
<evidence type="ECO:0000256" key="2">
    <source>
        <dbReference type="ARBA" id="ARBA00004141"/>
    </source>
</evidence>
<evidence type="ECO:0000313" key="15">
    <source>
        <dbReference type="EnsemblMetazoa" id="GBRI003785-PA"/>
    </source>
</evidence>
<feature type="region of interest" description="Disordered" evidence="13">
    <location>
        <begin position="474"/>
        <end position="524"/>
    </location>
</feature>
<feature type="region of interest" description="Disordered" evidence="13">
    <location>
        <begin position="40"/>
        <end position="64"/>
    </location>
</feature>
<dbReference type="PANTHER" id="PTHR45977">
    <property type="entry name" value="TARGET OF ERK KINASE MPK-1"/>
    <property type="match status" value="1"/>
</dbReference>
<dbReference type="PROSITE" id="PS50089">
    <property type="entry name" value="ZF_RING_2"/>
    <property type="match status" value="1"/>
</dbReference>
<dbReference type="EnsemblMetazoa" id="GBRI003785-RA">
    <property type="protein sequence ID" value="GBRI003785-PA"/>
    <property type="gene ID" value="GBRI003785"/>
</dbReference>
<dbReference type="GO" id="GO:0061630">
    <property type="term" value="F:ubiquitin protein ligase activity"/>
    <property type="evidence" value="ECO:0007669"/>
    <property type="project" value="UniProtKB-EC"/>
</dbReference>
<dbReference type="InterPro" id="IPR013083">
    <property type="entry name" value="Znf_RING/FYVE/PHD"/>
</dbReference>
<dbReference type="GO" id="GO:0016020">
    <property type="term" value="C:membrane"/>
    <property type="evidence" value="ECO:0007669"/>
    <property type="project" value="UniProtKB-SubCell"/>
</dbReference>
<keyword evidence="11" id="KW-0472">Membrane</keyword>
<feature type="region of interest" description="Disordered" evidence="13">
    <location>
        <begin position="836"/>
        <end position="862"/>
    </location>
</feature>
<accession>A0A1A9W292</accession>
<organism evidence="15 16">
    <name type="scientific">Glossina brevipalpis</name>
    <dbReference type="NCBI Taxonomy" id="37001"/>
    <lineage>
        <taxon>Eukaryota</taxon>
        <taxon>Metazoa</taxon>
        <taxon>Ecdysozoa</taxon>
        <taxon>Arthropoda</taxon>
        <taxon>Hexapoda</taxon>
        <taxon>Insecta</taxon>
        <taxon>Pterygota</taxon>
        <taxon>Neoptera</taxon>
        <taxon>Endopterygota</taxon>
        <taxon>Diptera</taxon>
        <taxon>Brachycera</taxon>
        <taxon>Muscomorpha</taxon>
        <taxon>Hippoboscoidea</taxon>
        <taxon>Glossinidae</taxon>
        <taxon>Glossina</taxon>
    </lineage>
</organism>
<comment type="catalytic activity">
    <reaction evidence="1">
        <text>S-ubiquitinyl-[E2 ubiquitin-conjugating enzyme]-L-cysteine + [acceptor protein]-L-lysine = [E2 ubiquitin-conjugating enzyme]-L-cysteine + N(6)-ubiquitinyl-[acceptor protein]-L-lysine.</text>
        <dbReference type="EC" id="2.3.2.27"/>
    </reaction>
</comment>
<dbReference type="CDD" id="cd16474">
    <property type="entry name" value="RING-H2_RNF111-like"/>
    <property type="match status" value="1"/>
</dbReference>
<dbReference type="InterPro" id="IPR001841">
    <property type="entry name" value="Znf_RING"/>
</dbReference>
<feature type="domain" description="RING-type" evidence="14">
    <location>
        <begin position="908"/>
        <end position="949"/>
    </location>
</feature>
<reference evidence="15" key="2">
    <citation type="submission" date="2020-05" db="UniProtKB">
        <authorList>
            <consortium name="EnsemblMetazoa"/>
        </authorList>
    </citation>
    <scope>IDENTIFICATION</scope>
    <source>
        <strain evidence="15">IAEA</strain>
    </source>
</reference>
<feature type="region of interest" description="Disordered" evidence="13">
    <location>
        <begin position="194"/>
        <end position="242"/>
    </location>
</feature>
<keyword evidence="7 12" id="KW-0863">Zinc-finger</keyword>
<evidence type="ECO:0000256" key="3">
    <source>
        <dbReference type="ARBA" id="ARBA00012483"/>
    </source>
</evidence>
<evidence type="ECO:0000256" key="12">
    <source>
        <dbReference type="PROSITE-ProRule" id="PRU00175"/>
    </source>
</evidence>
<feature type="region of interest" description="Disordered" evidence="13">
    <location>
        <begin position="382"/>
        <end position="454"/>
    </location>
</feature>
<keyword evidence="4" id="KW-0808">Transferase</keyword>
<dbReference type="GO" id="GO:0008270">
    <property type="term" value="F:zinc ion binding"/>
    <property type="evidence" value="ECO:0007669"/>
    <property type="project" value="UniProtKB-KW"/>
</dbReference>
<dbReference type="VEuPathDB" id="VectorBase:GBRI003785"/>
<evidence type="ECO:0000256" key="7">
    <source>
        <dbReference type="ARBA" id="ARBA00022771"/>
    </source>
</evidence>
<dbReference type="SUPFAM" id="SSF57850">
    <property type="entry name" value="RING/U-box"/>
    <property type="match status" value="1"/>
</dbReference>
<keyword evidence="9" id="KW-0862">Zinc</keyword>
<feature type="compositionally biased region" description="Polar residues" evidence="13">
    <location>
        <begin position="505"/>
        <end position="524"/>
    </location>
</feature>
<evidence type="ECO:0000256" key="8">
    <source>
        <dbReference type="ARBA" id="ARBA00022786"/>
    </source>
</evidence>
<reference evidence="16" key="1">
    <citation type="submission" date="2014-03" db="EMBL/GenBank/DDBJ databases">
        <authorList>
            <person name="Aksoy S."/>
            <person name="Warren W."/>
            <person name="Wilson R.K."/>
        </authorList>
    </citation>
    <scope>NUCLEOTIDE SEQUENCE [LARGE SCALE GENOMIC DNA]</scope>
    <source>
        <strain evidence="16">IAEA</strain>
    </source>
</reference>
<dbReference type="GO" id="GO:0016567">
    <property type="term" value="P:protein ubiquitination"/>
    <property type="evidence" value="ECO:0007669"/>
    <property type="project" value="TreeGrafter"/>
</dbReference>
<evidence type="ECO:0000313" key="16">
    <source>
        <dbReference type="Proteomes" id="UP000091820"/>
    </source>
</evidence>
<evidence type="ECO:0000259" key="14">
    <source>
        <dbReference type="PROSITE" id="PS50089"/>
    </source>
</evidence>
<dbReference type="EC" id="2.3.2.27" evidence="3"/>
<feature type="compositionally biased region" description="Low complexity" evidence="13">
    <location>
        <begin position="204"/>
        <end position="216"/>
    </location>
</feature>
<name>A0A1A9W292_9MUSC</name>
<protein>
    <recommendedName>
        <fullName evidence="3">RING-type E3 ubiquitin transferase</fullName>
        <ecNumber evidence="3">2.3.2.27</ecNumber>
    </recommendedName>
</protein>
<sequence>MDNRRNNRNQQSYFLDSEEEDEMRSAAFISTFLTSDTGSFYNRPRGINSSRNRHQNQNLSAQRDDFIIQDSRSASPREEFSLFSSFLEDSRLSPASYQQRTAQLSNPSNSSIPLYHLHQFNEHNYDQNYQFSGSSQHRHAYDRNHYQPYHTNTLPAQSLIVSVPLPSSSHIGNTSDGDWLLPLSLPIPRTTSSHLGNTLDDDSTPVPSLSLSTPKTMSSISDDDWPPLPGNTSTSPISEDDWTPIPATVASSYIDNIVNNKRRRGDFSLQPIVGSSSLTSSTPAIPCINKEICRQMPSTNQSSLLASIPFNDMLDEVSSEASLESDGDVNSCNAEASSSSPSQVDNEVTIRTEHVQSAQTPASNSAITTPAVTLENRNFNFVDAISDDPNDNAKNNTEGNGSQAQVSAENNNNNSRVQRDIKGVSRQTGVESKRHSPATGENRAPKIKKVNPIIDNQPKETLLFEYNDAGASSSSSSYGINYVNQHHPPISQRKNDRPSGEESDNNSIYQETSEMQSSAAIDTQPSCSKTCARAKLQKGNKQPVLVSDTTITDAIDLTVNNGISSPSSTKEAMEAIGTCNYSNITEETRESLCQREMHLDFAQSYSLSPDMRSGRSASGPPSYVPGRAQEGGNLIRTHPTAVTRLERTRFPEQTRAVRQYQPNLLLRDDPESTQYPREHPMEPNIFTPLNLSRTREWNASETTNTAPHVPPTHLQPDVRGFVPSVFSPTVSILSFLPEINDNEFLHFPIDRTCHLLGDSHDHSERQNYNSSQNLDDNLGLPIQSVQVLPRHRVLPTCTDLPCSSSNCNSRLQTPNSFENVPARGESISTLDLEYCPHNSPRQSQPRQSIFSNHHRSSRRSSLHVQIDLSRITNLSNRGATRKAIKRNTKRYRYDCARNRNAGNDGEKCAICLSLFEVGSNVRRLPCMHLFHAHCVDHWFVISKHCPICRIDIETHMCETASCSAGCSSSSAAPLR</sequence>
<evidence type="ECO:0000256" key="1">
    <source>
        <dbReference type="ARBA" id="ARBA00000900"/>
    </source>
</evidence>
<evidence type="ECO:0000256" key="13">
    <source>
        <dbReference type="SAM" id="MobiDB-lite"/>
    </source>
</evidence>
<keyword evidence="16" id="KW-1185">Reference proteome</keyword>
<dbReference type="STRING" id="37001.A0A1A9W292"/>
<dbReference type="PANTHER" id="PTHR45977:SF4">
    <property type="entry name" value="RING-TYPE DOMAIN-CONTAINING PROTEIN"/>
    <property type="match status" value="1"/>
</dbReference>
<proteinExistence type="predicted"/>
<evidence type="ECO:0000256" key="9">
    <source>
        <dbReference type="ARBA" id="ARBA00022833"/>
    </source>
</evidence>
<feature type="region of interest" description="Disordered" evidence="13">
    <location>
        <begin position="318"/>
        <end position="346"/>
    </location>
</feature>
<evidence type="ECO:0000256" key="10">
    <source>
        <dbReference type="ARBA" id="ARBA00022989"/>
    </source>
</evidence>
<comment type="subcellular location">
    <subcellularLocation>
        <location evidence="2">Membrane</location>
        <topology evidence="2">Multi-pass membrane protein</topology>
    </subcellularLocation>
</comment>
<keyword evidence="5" id="KW-0812">Transmembrane</keyword>
<evidence type="ECO:0000256" key="5">
    <source>
        <dbReference type="ARBA" id="ARBA00022692"/>
    </source>
</evidence>
<evidence type="ECO:0000256" key="6">
    <source>
        <dbReference type="ARBA" id="ARBA00022723"/>
    </source>
</evidence>
<dbReference type="Pfam" id="PF13639">
    <property type="entry name" value="zf-RING_2"/>
    <property type="match status" value="1"/>
</dbReference>
<feature type="compositionally biased region" description="Polar residues" evidence="13">
    <location>
        <begin position="839"/>
        <end position="850"/>
    </location>
</feature>
<keyword evidence="6" id="KW-0479">Metal-binding</keyword>